<evidence type="ECO:0000313" key="3">
    <source>
        <dbReference type="Proteomes" id="UP000239504"/>
    </source>
</evidence>
<dbReference type="InterPro" id="IPR011008">
    <property type="entry name" value="Dimeric_a/b-barrel"/>
</dbReference>
<keyword evidence="3" id="KW-1185">Reference proteome</keyword>
<sequence length="107" mass="11532">MSVMVIACYRPKPGKDAELLALMKTHLPTLRAEGLVGEGPALCGRAGDGTFVEVFAWKSQEAIDAAHENPAVQEMWGAYAEVCDYVTIGDLAEAKQMFSPFTPVDLS</sequence>
<evidence type="ECO:0000259" key="1">
    <source>
        <dbReference type="Pfam" id="PF03992"/>
    </source>
</evidence>
<accession>A0A2S7K9I4</accession>
<reference evidence="2 3" key="1">
    <citation type="submission" date="2017-12" db="EMBL/GenBank/DDBJ databases">
        <authorList>
            <person name="Hurst M.R.H."/>
        </authorList>
    </citation>
    <scope>NUCLEOTIDE SEQUENCE [LARGE SCALE GENOMIC DNA]</scope>
    <source>
        <strain evidence="2 3">SY-3-19</strain>
    </source>
</reference>
<dbReference type="Gene3D" id="3.30.70.100">
    <property type="match status" value="1"/>
</dbReference>
<protein>
    <recommendedName>
        <fullName evidence="1">ABM domain-containing protein</fullName>
    </recommendedName>
</protein>
<feature type="domain" description="ABM" evidence="1">
    <location>
        <begin position="3"/>
        <end position="75"/>
    </location>
</feature>
<evidence type="ECO:0000313" key="2">
    <source>
        <dbReference type="EMBL" id="PQA89148.1"/>
    </source>
</evidence>
<comment type="caution">
    <text evidence="2">The sequence shown here is derived from an EMBL/GenBank/DDBJ whole genome shotgun (WGS) entry which is preliminary data.</text>
</comment>
<name>A0A2S7K9I4_9PROT</name>
<proteinExistence type="predicted"/>
<dbReference type="AlphaFoldDB" id="A0A2S7K9I4"/>
<organism evidence="2 3">
    <name type="scientific">Hyphococcus luteus</name>
    <dbReference type="NCBI Taxonomy" id="2058213"/>
    <lineage>
        <taxon>Bacteria</taxon>
        <taxon>Pseudomonadati</taxon>
        <taxon>Pseudomonadota</taxon>
        <taxon>Alphaproteobacteria</taxon>
        <taxon>Parvularculales</taxon>
        <taxon>Parvularculaceae</taxon>
        <taxon>Hyphococcus</taxon>
    </lineage>
</organism>
<gene>
    <name evidence="2" type="ORF">CW354_04165</name>
</gene>
<dbReference type="OrthoDB" id="7595390at2"/>
<dbReference type="InterPro" id="IPR007138">
    <property type="entry name" value="ABM_dom"/>
</dbReference>
<dbReference type="Pfam" id="PF03992">
    <property type="entry name" value="ABM"/>
    <property type="match status" value="1"/>
</dbReference>
<dbReference type="Proteomes" id="UP000239504">
    <property type="component" value="Unassembled WGS sequence"/>
</dbReference>
<dbReference type="EMBL" id="PJCH01000003">
    <property type="protein sequence ID" value="PQA89148.1"/>
    <property type="molecule type" value="Genomic_DNA"/>
</dbReference>
<dbReference type="RefSeq" id="WP_104828786.1">
    <property type="nucleotide sequence ID" value="NZ_PJCH01000003.1"/>
</dbReference>
<dbReference type="SUPFAM" id="SSF54909">
    <property type="entry name" value="Dimeric alpha+beta barrel"/>
    <property type="match status" value="1"/>
</dbReference>